<feature type="transmembrane region" description="Helical" evidence="1">
    <location>
        <begin position="33"/>
        <end position="52"/>
    </location>
</feature>
<dbReference type="KEGG" id="vne:CFK40_12460"/>
<keyword evidence="1" id="KW-0812">Transmembrane</keyword>
<name>A0A221MDP4_9BACI</name>
<keyword evidence="1" id="KW-1133">Transmembrane helix</keyword>
<evidence type="ECO:0000256" key="1">
    <source>
        <dbReference type="SAM" id="Phobius"/>
    </source>
</evidence>
<dbReference type="OrthoDB" id="2970258at2"/>
<feature type="transmembrane region" description="Helical" evidence="1">
    <location>
        <begin position="6"/>
        <end position="21"/>
    </location>
</feature>
<gene>
    <name evidence="2" type="ORF">CFK40_12460</name>
</gene>
<protein>
    <submittedName>
        <fullName evidence="2">Uncharacterized protein</fullName>
    </submittedName>
</protein>
<evidence type="ECO:0000313" key="2">
    <source>
        <dbReference type="EMBL" id="ASN05765.1"/>
    </source>
</evidence>
<dbReference type="Proteomes" id="UP000204391">
    <property type="component" value="Chromosome"/>
</dbReference>
<sequence>MNLAFVFGITVVVVLITLYEWPKINRDQKKEKAAFVTLTGAGWLLAVLLVFFPDIPGPTDLIDAVFRPLGKFLEK</sequence>
<reference evidence="2 3" key="1">
    <citation type="journal article" date="2003" name="Int. J. Syst. Evol. Microbiol.">
        <title>Virgibacillus carmonensis sp. nov., Virgibacillus necropolis sp. nov. and Virgibacillus picturae sp. nov., three novel species isolated from deteriorated mural paintings, transfer of the species of the genus salibacillus to Virgibacillus, as Virgibacillus marismortui comb. nov. and Virgibacillus salexigens comb. nov., and emended description of the genus Virgibacillus.</title>
        <authorList>
            <person name="Heyrman J."/>
            <person name="Logan N.A."/>
            <person name="Busse H.J."/>
            <person name="Balcaen A."/>
            <person name="Lebbe L."/>
            <person name="Rodriguez-Diaz M."/>
            <person name="Swings J."/>
            <person name="De Vos P."/>
        </authorList>
    </citation>
    <scope>NUCLEOTIDE SEQUENCE [LARGE SCALE GENOMIC DNA]</scope>
    <source>
        <strain evidence="2 3">LMG 19488</strain>
    </source>
</reference>
<keyword evidence="1" id="KW-0472">Membrane</keyword>
<proteinExistence type="predicted"/>
<dbReference type="EMBL" id="CP022437">
    <property type="protein sequence ID" value="ASN05765.1"/>
    <property type="molecule type" value="Genomic_DNA"/>
</dbReference>
<dbReference type="AlphaFoldDB" id="A0A221MDP4"/>
<organism evidence="2 3">
    <name type="scientific">Virgibacillus necropolis</name>
    <dbReference type="NCBI Taxonomy" id="163877"/>
    <lineage>
        <taxon>Bacteria</taxon>
        <taxon>Bacillati</taxon>
        <taxon>Bacillota</taxon>
        <taxon>Bacilli</taxon>
        <taxon>Bacillales</taxon>
        <taxon>Bacillaceae</taxon>
        <taxon>Virgibacillus</taxon>
    </lineage>
</organism>
<keyword evidence="3" id="KW-1185">Reference proteome</keyword>
<accession>A0A221MDP4</accession>
<evidence type="ECO:0000313" key="3">
    <source>
        <dbReference type="Proteomes" id="UP000204391"/>
    </source>
</evidence>
<dbReference type="RefSeq" id="WP_089532614.1">
    <property type="nucleotide sequence ID" value="NZ_CP022437.1"/>
</dbReference>